<accession>J3MP21</accession>
<feature type="signal peptide" evidence="1">
    <location>
        <begin position="1"/>
        <end position="23"/>
    </location>
</feature>
<keyword evidence="1" id="KW-0732">Signal</keyword>
<dbReference type="HOGENOM" id="CLU_2053260_0_0_1"/>
<reference evidence="2" key="2">
    <citation type="submission" date="2013-04" db="UniProtKB">
        <authorList>
            <consortium name="EnsemblPlants"/>
        </authorList>
    </citation>
    <scope>IDENTIFICATION</scope>
</reference>
<dbReference type="Proteomes" id="UP000006038">
    <property type="component" value="Chromosome 7"/>
</dbReference>
<evidence type="ECO:0008006" key="4">
    <source>
        <dbReference type="Google" id="ProtNLM"/>
    </source>
</evidence>
<organism evidence="2">
    <name type="scientific">Oryza brachyantha</name>
    <name type="common">malo sina</name>
    <dbReference type="NCBI Taxonomy" id="4533"/>
    <lineage>
        <taxon>Eukaryota</taxon>
        <taxon>Viridiplantae</taxon>
        <taxon>Streptophyta</taxon>
        <taxon>Embryophyta</taxon>
        <taxon>Tracheophyta</taxon>
        <taxon>Spermatophyta</taxon>
        <taxon>Magnoliopsida</taxon>
        <taxon>Liliopsida</taxon>
        <taxon>Poales</taxon>
        <taxon>Poaceae</taxon>
        <taxon>BOP clade</taxon>
        <taxon>Oryzoideae</taxon>
        <taxon>Oryzeae</taxon>
        <taxon>Oryzinae</taxon>
        <taxon>Oryza</taxon>
    </lineage>
</organism>
<dbReference type="Gramene" id="OB07G31530.1">
    <property type="protein sequence ID" value="OB07G31530.1"/>
    <property type="gene ID" value="OB07G31530"/>
</dbReference>
<dbReference type="EnsemblPlants" id="OB07G31530.1">
    <property type="protein sequence ID" value="OB07G31530.1"/>
    <property type="gene ID" value="OB07G31530"/>
</dbReference>
<feature type="chain" id="PRO_5003774156" description="Dirigent protein" evidence="1">
    <location>
        <begin position="24"/>
        <end position="120"/>
    </location>
</feature>
<evidence type="ECO:0000313" key="3">
    <source>
        <dbReference type="Proteomes" id="UP000006038"/>
    </source>
</evidence>
<proteinExistence type="predicted"/>
<dbReference type="AlphaFoldDB" id="J3MP21"/>
<sequence length="120" mass="12272">MAEKSLVLVTLFLAGLVARGADARVAAIIYGKVPSTVGQPSGDRSTSTAARSITGIVNTRTNTSNGELVVVLNVTSSDMMNSLVGGGGKVVVTTAAAASSNARLLRPLAPWKRAGHPSRR</sequence>
<keyword evidence="3" id="KW-1185">Reference proteome</keyword>
<evidence type="ECO:0000313" key="2">
    <source>
        <dbReference type="EnsemblPlants" id="OB07G31530.1"/>
    </source>
</evidence>
<name>J3MP21_ORYBR</name>
<protein>
    <recommendedName>
        <fullName evidence="4">Dirigent protein</fullName>
    </recommendedName>
</protein>
<evidence type="ECO:0000256" key="1">
    <source>
        <dbReference type="SAM" id="SignalP"/>
    </source>
</evidence>
<reference evidence="2" key="1">
    <citation type="journal article" date="2013" name="Nat. Commun.">
        <title>Whole-genome sequencing of Oryza brachyantha reveals mechanisms underlying Oryza genome evolution.</title>
        <authorList>
            <person name="Chen J."/>
            <person name="Huang Q."/>
            <person name="Gao D."/>
            <person name="Wang J."/>
            <person name="Lang Y."/>
            <person name="Liu T."/>
            <person name="Li B."/>
            <person name="Bai Z."/>
            <person name="Luis Goicoechea J."/>
            <person name="Liang C."/>
            <person name="Chen C."/>
            <person name="Zhang W."/>
            <person name="Sun S."/>
            <person name="Liao Y."/>
            <person name="Zhang X."/>
            <person name="Yang L."/>
            <person name="Song C."/>
            <person name="Wang M."/>
            <person name="Shi J."/>
            <person name="Liu G."/>
            <person name="Liu J."/>
            <person name="Zhou H."/>
            <person name="Zhou W."/>
            <person name="Yu Q."/>
            <person name="An N."/>
            <person name="Chen Y."/>
            <person name="Cai Q."/>
            <person name="Wang B."/>
            <person name="Liu B."/>
            <person name="Min J."/>
            <person name="Huang Y."/>
            <person name="Wu H."/>
            <person name="Li Z."/>
            <person name="Zhang Y."/>
            <person name="Yin Y."/>
            <person name="Song W."/>
            <person name="Jiang J."/>
            <person name="Jackson S.A."/>
            <person name="Wing R.A."/>
            <person name="Wang J."/>
            <person name="Chen M."/>
        </authorList>
    </citation>
    <scope>NUCLEOTIDE SEQUENCE [LARGE SCALE GENOMIC DNA]</scope>
    <source>
        <strain evidence="2">cv. IRGC 101232</strain>
    </source>
</reference>